<feature type="transmembrane region" description="Helical" evidence="13">
    <location>
        <begin position="51"/>
        <end position="84"/>
    </location>
</feature>
<keyword evidence="7" id="KW-1003">Cell membrane</keyword>
<dbReference type="EMBL" id="MZGV01000005">
    <property type="protein sequence ID" value="OPJ64151.1"/>
    <property type="molecule type" value="Genomic_DNA"/>
</dbReference>
<evidence type="ECO:0000256" key="4">
    <source>
        <dbReference type="ARBA" id="ARBA00020268"/>
    </source>
</evidence>
<dbReference type="GO" id="GO:0005886">
    <property type="term" value="C:plasma membrane"/>
    <property type="evidence" value="ECO:0007669"/>
    <property type="project" value="UniProtKB-SubCell"/>
</dbReference>
<dbReference type="OrthoDB" id="9776324at2"/>
<evidence type="ECO:0000256" key="12">
    <source>
        <dbReference type="ARBA" id="ARBA00031636"/>
    </source>
</evidence>
<dbReference type="GO" id="GO:0006811">
    <property type="term" value="P:monoatomic ion transport"/>
    <property type="evidence" value="ECO:0007669"/>
    <property type="project" value="UniProtKB-KW"/>
</dbReference>
<dbReference type="NCBIfam" id="TIGR00797">
    <property type="entry name" value="matE"/>
    <property type="match status" value="1"/>
</dbReference>
<name>A0A1V4IVT0_9CLOT</name>
<evidence type="ECO:0000256" key="1">
    <source>
        <dbReference type="ARBA" id="ARBA00003408"/>
    </source>
</evidence>
<comment type="subcellular location">
    <subcellularLocation>
        <location evidence="2">Cell membrane</location>
        <topology evidence="2">Multi-pass membrane protein</topology>
    </subcellularLocation>
</comment>
<feature type="transmembrane region" description="Helical" evidence="13">
    <location>
        <begin position="196"/>
        <end position="215"/>
    </location>
</feature>
<dbReference type="Pfam" id="PF01554">
    <property type="entry name" value="MatE"/>
    <property type="match status" value="2"/>
</dbReference>
<evidence type="ECO:0000256" key="2">
    <source>
        <dbReference type="ARBA" id="ARBA00004651"/>
    </source>
</evidence>
<comment type="similarity">
    <text evidence="3">Belongs to the multi antimicrobial extrusion (MATE) (TC 2.A.66.1) family.</text>
</comment>
<protein>
    <recommendedName>
        <fullName evidence="4">Probable multidrug resistance protein NorM</fullName>
    </recommendedName>
    <alternativeName>
        <fullName evidence="12">Multidrug-efflux transporter</fullName>
    </alternativeName>
</protein>
<keyword evidence="9 13" id="KW-1133">Transmembrane helix</keyword>
<keyword evidence="6" id="KW-0050">Antiport</keyword>
<feature type="transmembrane region" description="Helical" evidence="13">
    <location>
        <begin position="384"/>
        <end position="406"/>
    </location>
</feature>
<evidence type="ECO:0000256" key="10">
    <source>
        <dbReference type="ARBA" id="ARBA00023065"/>
    </source>
</evidence>
<keyword evidence="5" id="KW-0813">Transport</keyword>
<evidence type="ECO:0000256" key="8">
    <source>
        <dbReference type="ARBA" id="ARBA00022692"/>
    </source>
</evidence>
<keyword evidence="8 13" id="KW-0812">Transmembrane</keyword>
<comment type="caution">
    <text evidence="14">The sequence shown here is derived from an EMBL/GenBank/DDBJ whole genome shotgun (WGS) entry which is preliminary data.</text>
</comment>
<dbReference type="InterPro" id="IPR048279">
    <property type="entry name" value="MdtK-like"/>
</dbReference>
<keyword evidence="15" id="KW-1185">Reference proteome</keyword>
<feature type="transmembrane region" description="Helical" evidence="13">
    <location>
        <begin position="280"/>
        <end position="302"/>
    </location>
</feature>
<keyword evidence="11 13" id="KW-0472">Membrane</keyword>
<evidence type="ECO:0000256" key="11">
    <source>
        <dbReference type="ARBA" id="ARBA00023136"/>
    </source>
</evidence>
<dbReference type="CDD" id="cd13138">
    <property type="entry name" value="MATE_yoeA_like"/>
    <property type="match status" value="1"/>
</dbReference>
<dbReference type="PANTHER" id="PTHR43298:SF2">
    <property type="entry name" value="FMN_FAD EXPORTER YEEO-RELATED"/>
    <property type="match status" value="1"/>
</dbReference>
<feature type="transmembrane region" description="Helical" evidence="13">
    <location>
        <begin position="169"/>
        <end position="190"/>
    </location>
</feature>
<accession>A0A1V4IVT0</accession>
<gene>
    <name evidence="14" type="primary">mepA_2</name>
    <name evidence="14" type="ORF">CLORY_06990</name>
</gene>
<dbReference type="PIRSF" id="PIRSF006603">
    <property type="entry name" value="DinF"/>
    <property type="match status" value="1"/>
</dbReference>
<evidence type="ECO:0000256" key="7">
    <source>
        <dbReference type="ARBA" id="ARBA00022475"/>
    </source>
</evidence>
<dbReference type="RefSeq" id="WP_079422241.1">
    <property type="nucleotide sequence ID" value="NZ_MZGV01000005.1"/>
</dbReference>
<evidence type="ECO:0000256" key="5">
    <source>
        <dbReference type="ARBA" id="ARBA00022448"/>
    </source>
</evidence>
<evidence type="ECO:0000313" key="15">
    <source>
        <dbReference type="Proteomes" id="UP000190080"/>
    </source>
</evidence>
<dbReference type="PANTHER" id="PTHR43298">
    <property type="entry name" value="MULTIDRUG RESISTANCE PROTEIN NORM-RELATED"/>
    <property type="match status" value="1"/>
</dbReference>
<organism evidence="14 15">
    <name type="scientific">Clostridium oryzae</name>
    <dbReference type="NCBI Taxonomy" id="1450648"/>
    <lineage>
        <taxon>Bacteria</taxon>
        <taxon>Bacillati</taxon>
        <taxon>Bacillota</taxon>
        <taxon>Clostridia</taxon>
        <taxon>Eubacteriales</taxon>
        <taxon>Clostridiaceae</taxon>
        <taxon>Clostridium</taxon>
    </lineage>
</organism>
<dbReference type="AlphaFoldDB" id="A0A1V4IVT0"/>
<evidence type="ECO:0000256" key="9">
    <source>
        <dbReference type="ARBA" id="ARBA00022989"/>
    </source>
</evidence>
<dbReference type="InterPro" id="IPR050222">
    <property type="entry name" value="MATE_MdtK"/>
</dbReference>
<evidence type="ECO:0000256" key="6">
    <source>
        <dbReference type="ARBA" id="ARBA00022449"/>
    </source>
</evidence>
<comment type="function">
    <text evidence="1">Multidrug efflux pump.</text>
</comment>
<feature type="transmembrane region" description="Helical" evidence="13">
    <location>
        <begin position="96"/>
        <end position="118"/>
    </location>
</feature>
<reference evidence="14 15" key="1">
    <citation type="submission" date="2017-03" db="EMBL/GenBank/DDBJ databases">
        <title>Genome sequence of Clostridium oryzae DSM 28571.</title>
        <authorList>
            <person name="Poehlein A."/>
            <person name="Daniel R."/>
        </authorList>
    </citation>
    <scope>NUCLEOTIDE SEQUENCE [LARGE SCALE GENOMIC DNA]</scope>
    <source>
        <strain evidence="14 15">DSM 28571</strain>
    </source>
</reference>
<sequence length="447" mass="48490">MKNFKTIDFTEGYASKNLIAITVPLIIAYVFNMAYNIVDSLWIGNLLGEKALAALTVSTPLILLFSSLSMGATNAIAMLLSKYIGAKDEEKIKSTIATSFIVTLIFGVILVLICELGIDGILSALNTPKSIYSMAKGFLSIYVLGFIFVLFYLYFTAVLRSYGNSTMQMVSIIACTFLNLVIDPVFIHMFGMNGAAVATLISQGIMMLIMVAYIVKNKIIRIDIKLISKSLSFDIIAKSIPSMIQQSIPAISTAFITLLVAGFGVLSVAAFGISGKLEVILFYPAMALNMAITSCTGQCFGAKKMKKAEEYLKWGIVYGGILLIILTITVVFFAKELTAMFGGGTSVANIVKVYFATISIGYICNCITSCVLGKVNGFGRPTTAMFVMIFYYVVVRMPLAKIFSLSSLGLNGIWIAVLISHIAAVLASLIYNIIFMKVKETDLQQCA</sequence>
<keyword evidence="10" id="KW-0406">Ion transport</keyword>
<dbReference type="STRING" id="1450648.CLORY_06990"/>
<dbReference type="GO" id="GO:0015297">
    <property type="term" value="F:antiporter activity"/>
    <property type="evidence" value="ECO:0007669"/>
    <property type="project" value="UniProtKB-KW"/>
</dbReference>
<feature type="transmembrane region" description="Helical" evidence="13">
    <location>
        <begin position="353"/>
        <end position="372"/>
    </location>
</feature>
<evidence type="ECO:0000256" key="3">
    <source>
        <dbReference type="ARBA" id="ARBA00010199"/>
    </source>
</evidence>
<evidence type="ECO:0000313" key="14">
    <source>
        <dbReference type="EMBL" id="OPJ64151.1"/>
    </source>
</evidence>
<proteinExistence type="inferred from homology"/>
<dbReference type="GO" id="GO:0042910">
    <property type="term" value="F:xenobiotic transmembrane transporter activity"/>
    <property type="evidence" value="ECO:0007669"/>
    <property type="project" value="InterPro"/>
</dbReference>
<dbReference type="Proteomes" id="UP000190080">
    <property type="component" value="Unassembled WGS sequence"/>
</dbReference>
<feature type="transmembrane region" description="Helical" evidence="13">
    <location>
        <begin position="248"/>
        <end position="274"/>
    </location>
</feature>
<feature type="transmembrane region" description="Helical" evidence="13">
    <location>
        <begin position="138"/>
        <end position="157"/>
    </location>
</feature>
<dbReference type="InterPro" id="IPR002528">
    <property type="entry name" value="MATE_fam"/>
</dbReference>
<feature type="transmembrane region" description="Helical" evidence="13">
    <location>
        <begin position="314"/>
        <end position="333"/>
    </location>
</feature>
<evidence type="ECO:0000256" key="13">
    <source>
        <dbReference type="SAM" id="Phobius"/>
    </source>
</evidence>
<feature type="transmembrane region" description="Helical" evidence="13">
    <location>
        <begin position="412"/>
        <end position="434"/>
    </location>
</feature>